<reference evidence="1 2" key="2">
    <citation type="journal article" date="2010" name="Nucleic Acids Res.">
        <title>BeetleBase in 2010: revisions to provide comprehensive genomic information for Tribolium castaneum.</title>
        <authorList>
            <person name="Kim H.S."/>
            <person name="Murphy T."/>
            <person name="Xia J."/>
            <person name="Caragea D."/>
            <person name="Park Y."/>
            <person name="Beeman R.W."/>
            <person name="Lorenzen M.D."/>
            <person name="Butcher S."/>
            <person name="Manak J.R."/>
            <person name="Brown S.J."/>
        </authorList>
    </citation>
    <scope>GENOME REANNOTATION</scope>
    <source>
        <strain evidence="1 2">Georgia GA2</strain>
    </source>
</reference>
<evidence type="ECO:0000313" key="1">
    <source>
        <dbReference type="EMBL" id="EEZ98883.1"/>
    </source>
</evidence>
<proteinExistence type="predicted"/>
<gene>
    <name evidence="1" type="primary">GLEAN_04498</name>
    <name evidence="1" type="ORF">TcasGA2_TC004498</name>
</gene>
<name>D6WCE7_TRICA</name>
<organism evidence="1 2">
    <name type="scientific">Tribolium castaneum</name>
    <name type="common">Red flour beetle</name>
    <dbReference type="NCBI Taxonomy" id="7070"/>
    <lineage>
        <taxon>Eukaryota</taxon>
        <taxon>Metazoa</taxon>
        <taxon>Ecdysozoa</taxon>
        <taxon>Arthropoda</taxon>
        <taxon>Hexapoda</taxon>
        <taxon>Insecta</taxon>
        <taxon>Pterygota</taxon>
        <taxon>Neoptera</taxon>
        <taxon>Endopterygota</taxon>
        <taxon>Coleoptera</taxon>
        <taxon>Polyphaga</taxon>
        <taxon>Cucujiformia</taxon>
        <taxon>Tenebrionidae</taxon>
        <taxon>Tenebrionidae incertae sedis</taxon>
        <taxon>Tribolium</taxon>
    </lineage>
</organism>
<accession>D6WCE7</accession>
<dbReference type="EMBL" id="KQ971311">
    <property type="protein sequence ID" value="EEZ98883.1"/>
    <property type="molecule type" value="Genomic_DNA"/>
</dbReference>
<reference evidence="1 2" key="1">
    <citation type="journal article" date="2008" name="Nature">
        <title>The genome of the model beetle and pest Tribolium castaneum.</title>
        <authorList>
            <consortium name="Tribolium Genome Sequencing Consortium"/>
            <person name="Richards S."/>
            <person name="Gibbs R.A."/>
            <person name="Weinstock G.M."/>
            <person name="Brown S.J."/>
            <person name="Denell R."/>
            <person name="Beeman R.W."/>
            <person name="Gibbs R."/>
            <person name="Beeman R.W."/>
            <person name="Brown S.J."/>
            <person name="Bucher G."/>
            <person name="Friedrich M."/>
            <person name="Grimmelikhuijzen C.J."/>
            <person name="Klingler M."/>
            <person name="Lorenzen M."/>
            <person name="Richards S."/>
            <person name="Roth S."/>
            <person name="Schroder R."/>
            <person name="Tautz D."/>
            <person name="Zdobnov E.M."/>
            <person name="Muzny D."/>
            <person name="Gibbs R.A."/>
            <person name="Weinstock G.M."/>
            <person name="Attaway T."/>
            <person name="Bell S."/>
            <person name="Buhay C.J."/>
            <person name="Chandrabose M.N."/>
            <person name="Chavez D."/>
            <person name="Clerk-Blankenburg K.P."/>
            <person name="Cree A."/>
            <person name="Dao M."/>
            <person name="Davis C."/>
            <person name="Chacko J."/>
            <person name="Dinh H."/>
            <person name="Dugan-Rocha S."/>
            <person name="Fowler G."/>
            <person name="Garner T.T."/>
            <person name="Garnes J."/>
            <person name="Gnirke A."/>
            <person name="Hawes A."/>
            <person name="Hernandez J."/>
            <person name="Hines S."/>
            <person name="Holder M."/>
            <person name="Hume J."/>
            <person name="Jhangiani S.N."/>
            <person name="Joshi V."/>
            <person name="Khan Z.M."/>
            <person name="Jackson L."/>
            <person name="Kovar C."/>
            <person name="Kowis A."/>
            <person name="Lee S."/>
            <person name="Lewis L.R."/>
            <person name="Margolis J."/>
            <person name="Morgan M."/>
            <person name="Nazareth L.V."/>
            <person name="Nguyen N."/>
            <person name="Okwuonu G."/>
            <person name="Parker D."/>
            <person name="Richards S."/>
            <person name="Ruiz S.J."/>
            <person name="Santibanez J."/>
            <person name="Savard J."/>
            <person name="Scherer S.E."/>
            <person name="Schneider B."/>
            <person name="Sodergren E."/>
            <person name="Tautz D."/>
            <person name="Vattahil S."/>
            <person name="Villasana D."/>
            <person name="White C.S."/>
            <person name="Wright R."/>
            <person name="Park Y."/>
            <person name="Beeman R.W."/>
            <person name="Lord J."/>
            <person name="Oppert B."/>
            <person name="Lorenzen M."/>
            <person name="Brown S."/>
            <person name="Wang L."/>
            <person name="Savard J."/>
            <person name="Tautz D."/>
            <person name="Richards S."/>
            <person name="Weinstock G."/>
            <person name="Gibbs R.A."/>
            <person name="Liu Y."/>
            <person name="Worley K."/>
            <person name="Weinstock G."/>
            <person name="Elsik C.G."/>
            <person name="Reese J.T."/>
            <person name="Elhaik E."/>
            <person name="Landan G."/>
            <person name="Graur D."/>
            <person name="Arensburger P."/>
            <person name="Atkinson P."/>
            <person name="Beeman R.W."/>
            <person name="Beidler J."/>
            <person name="Brown S.J."/>
            <person name="Demuth J.P."/>
            <person name="Drury D.W."/>
            <person name="Du Y.Z."/>
            <person name="Fujiwara H."/>
            <person name="Lorenzen M."/>
            <person name="Maselli V."/>
            <person name="Osanai M."/>
            <person name="Park Y."/>
            <person name="Robertson H.M."/>
            <person name="Tu Z."/>
            <person name="Wang J.J."/>
            <person name="Wang S."/>
            <person name="Richards S."/>
            <person name="Song H."/>
            <person name="Zhang L."/>
            <person name="Sodergren E."/>
            <person name="Werner D."/>
            <person name="Stanke M."/>
            <person name="Morgenstern B."/>
            <person name="Solovyev V."/>
            <person name="Kosarev P."/>
            <person name="Brown G."/>
            <person name="Chen H.C."/>
            <person name="Ermolaeva O."/>
            <person name="Hlavina W."/>
            <person name="Kapustin Y."/>
            <person name="Kiryutin B."/>
            <person name="Kitts P."/>
            <person name="Maglott D."/>
            <person name="Pruitt K."/>
            <person name="Sapojnikov V."/>
            <person name="Souvorov A."/>
            <person name="Mackey A.J."/>
            <person name="Waterhouse R.M."/>
            <person name="Wyder S."/>
            <person name="Zdobnov E.M."/>
            <person name="Zdobnov E.M."/>
            <person name="Wyder S."/>
            <person name="Kriventseva E.V."/>
            <person name="Kadowaki T."/>
            <person name="Bork P."/>
            <person name="Aranda M."/>
            <person name="Bao R."/>
            <person name="Beermann A."/>
            <person name="Berns N."/>
            <person name="Bolognesi R."/>
            <person name="Bonneton F."/>
            <person name="Bopp D."/>
            <person name="Brown S.J."/>
            <person name="Bucher G."/>
            <person name="Butts T."/>
            <person name="Chaumot A."/>
            <person name="Denell R.E."/>
            <person name="Ferrier D.E."/>
            <person name="Friedrich M."/>
            <person name="Gordon C.M."/>
            <person name="Jindra M."/>
            <person name="Klingler M."/>
            <person name="Lan Q."/>
            <person name="Lattorff H.M."/>
            <person name="Laudet V."/>
            <person name="von Levetsow C."/>
            <person name="Liu Z."/>
            <person name="Lutz R."/>
            <person name="Lynch J.A."/>
            <person name="da Fonseca R.N."/>
            <person name="Posnien N."/>
            <person name="Reuter R."/>
            <person name="Roth S."/>
            <person name="Savard J."/>
            <person name="Schinko J.B."/>
            <person name="Schmitt C."/>
            <person name="Schoppmeier M."/>
            <person name="Schroder R."/>
            <person name="Shippy T.D."/>
            <person name="Simonnet F."/>
            <person name="Marques-Souza H."/>
            <person name="Tautz D."/>
            <person name="Tomoyasu Y."/>
            <person name="Trauner J."/>
            <person name="Van der Zee M."/>
            <person name="Vervoort M."/>
            <person name="Wittkopp N."/>
            <person name="Wimmer E.A."/>
            <person name="Yang X."/>
            <person name="Jones A.K."/>
            <person name="Sattelle D.B."/>
            <person name="Ebert P.R."/>
            <person name="Nelson D."/>
            <person name="Scott J.G."/>
            <person name="Beeman R.W."/>
            <person name="Muthukrishnan S."/>
            <person name="Kramer K.J."/>
            <person name="Arakane Y."/>
            <person name="Beeman R.W."/>
            <person name="Zhu Q."/>
            <person name="Hogenkamp D."/>
            <person name="Dixit R."/>
            <person name="Oppert B."/>
            <person name="Jiang H."/>
            <person name="Zou Z."/>
            <person name="Marshall J."/>
            <person name="Elpidina E."/>
            <person name="Vinokurov K."/>
            <person name="Oppert C."/>
            <person name="Zou Z."/>
            <person name="Evans J."/>
            <person name="Lu Z."/>
            <person name="Zhao P."/>
            <person name="Sumathipala N."/>
            <person name="Altincicek B."/>
            <person name="Vilcinskas A."/>
            <person name="Williams M."/>
            <person name="Hultmark D."/>
            <person name="Hetru C."/>
            <person name="Jiang H."/>
            <person name="Grimmelikhuijzen C.J."/>
            <person name="Hauser F."/>
            <person name="Cazzamali G."/>
            <person name="Williamson M."/>
            <person name="Park Y."/>
            <person name="Li B."/>
            <person name="Tanaka Y."/>
            <person name="Predel R."/>
            <person name="Neupert S."/>
            <person name="Schachtner J."/>
            <person name="Verleyen P."/>
            <person name="Raible F."/>
            <person name="Bork P."/>
            <person name="Friedrich M."/>
            <person name="Walden K.K."/>
            <person name="Robertson H.M."/>
            <person name="Angeli S."/>
            <person name="Foret S."/>
            <person name="Bucher G."/>
            <person name="Schuetz S."/>
            <person name="Maleszka R."/>
            <person name="Wimmer E.A."/>
            <person name="Beeman R.W."/>
            <person name="Lorenzen M."/>
            <person name="Tomoyasu Y."/>
            <person name="Miller S.C."/>
            <person name="Grossmann D."/>
            <person name="Bucher G."/>
        </authorList>
    </citation>
    <scope>NUCLEOTIDE SEQUENCE [LARGE SCALE GENOMIC DNA]</scope>
    <source>
        <strain evidence="1 2">Georgia GA2</strain>
    </source>
</reference>
<protein>
    <submittedName>
        <fullName evidence="1">Uncharacterized protein</fullName>
    </submittedName>
</protein>
<keyword evidence="2" id="KW-1185">Reference proteome</keyword>
<dbReference type="Proteomes" id="UP000007266">
    <property type="component" value="Linkage group 2"/>
</dbReference>
<evidence type="ECO:0000313" key="2">
    <source>
        <dbReference type="Proteomes" id="UP000007266"/>
    </source>
</evidence>
<dbReference type="HOGENOM" id="CLU_1279147_0_0_1"/>
<sequence length="216" mass="24774">MVYALSALIARNRLKLQSNKNSRQALLLPKYFAQGYRKSINSPRVNECGGQLTFLVVFRVKVVTTDTGYHPPIRVLDHVPETPFHTYRLRLSYCSAVLLSTRYLRIYFPHVFTIISRFFHRSPLASPLQGLLATRTCKYHRMLTSPTTLPATDLLIRDNQSRKTLNSITRDFLFEFINGSSITCLTELIASDRRRINYIHAATARFNSSQSCAKLD</sequence>
<dbReference type="AlphaFoldDB" id="D6WCE7"/>